<gene>
    <name evidence="1" type="ORF">FDP41_002531</name>
</gene>
<proteinExistence type="predicted"/>
<evidence type="ECO:0000313" key="2">
    <source>
        <dbReference type="Proteomes" id="UP000444721"/>
    </source>
</evidence>
<dbReference type="EMBL" id="VFQX01000029">
    <property type="protein sequence ID" value="KAF0978711.1"/>
    <property type="molecule type" value="Genomic_DNA"/>
</dbReference>
<comment type="caution">
    <text evidence="1">The sequence shown here is derived from an EMBL/GenBank/DDBJ whole genome shotgun (WGS) entry which is preliminary data.</text>
</comment>
<sequence length="692" mass="80092">MKPLTHSSSTHSSSAKSLLMKKLLVQFQIQTKHEYPHNYAPSKGFLDWSNQPNPYRSFIGEDAKPLQTLSLNEELILNKAKHLKGFDEIYLEQKGISKESSSEEFLLPSGSVELNEKSLSEFMFYSMSLSATKKYKHNSWSLRVNPSSGNLHPCEVYCILDCDLSAMTESPSKTAVEKHQGSSTHVYSYHPKYHALQLRSEWKTISLVNDLLLSSKPNQVKHDDWNRFFAVGLCTVNYRETWKYGIRSYRYSQLDSGHAIAALKYSASLFGWDCIVLNDHPLVTSKLMETVLGLDQFNETEMKEYEREKEKFEAILLIDTKPKFKLNHEGLHIENTPPVSMYHVSILHEKTHLCNDMMNGKIKAQRYGKPNLLCSEHQHWPQMEPIPELCNLTKPYPWSLLSNHDRSLNDLFKRTPIQFLDALPCTLTAQQVIRTRRSAQNFDGVTVIENKDQFFSMLEKLLPSRYPSLWRCLSPYDNFTQNGCNVHLVIFVHRVKGLERGMYLLYRGLENMNDKITSENVLNKIKQDWNMSFDWHMIDQKLPLFKLVSNDLRKFAKLSSCVQDIASDSCFSMAMVTFNFGTHIEKKGPYGFKELYWEAGYIGHILYLEAERMGLRATGIGCFFDDTILENVLQVEEEDSYSVLNEIDDSENSDIDAIQNYQDLYHFTIGKPVEDSRIQNVSPYIENYDKFE</sequence>
<dbReference type="GO" id="GO:0016491">
    <property type="term" value="F:oxidoreductase activity"/>
    <property type="evidence" value="ECO:0007669"/>
    <property type="project" value="InterPro"/>
</dbReference>
<evidence type="ECO:0000313" key="1">
    <source>
        <dbReference type="EMBL" id="KAF0978711.1"/>
    </source>
</evidence>
<protein>
    <recommendedName>
        <fullName evidence="3">Nitroreductase domain-containing protein</fullName>
    </recommendedName>
</protein>
<dbReference type="InterPro" id="IPR000415">
    <property type="entry name" value="Nitroreductase-like"/>
</dbReference>
<accession>A0A6A5BW85</accession>
<organism evidence="1 2">
    <name type="scientific">Naegleria fowleri</name>
    <name type="common">Brain eating amoeba</name>
    <dbReference type="NCBI Taxonomy" id="5763"/>
    <lineage>
        <taxon>Eukaryota</taxon>
        <taxon>Discoba</taxon>
        <taxon>Heterolobosea</taxon>
        <taxon>Tetramitia</taxon>
        <taxon>Eutetramitia</taxon>
        <taxon>Vahlkampfiidae</taxon>
        <taxon>Naegleria</taxon>
    </lineage>
</organism>
<evidence type="ECO:0008006" key="3">
    <source>
        <dbReference type="Google" id="ProtNLM"/>
    </source>
</evidence>
<reference evidence="1 2" key="1">
    <citation type="journal article" date="2019" name="Sci. Rep.">
        <title>Nanopore sequencing improves the draft genome of the human pathogenic amoeba Naegleria fowleri.</title>
        <authorList>
            <person name="Liechti N."/>
            <person name="Schurch N."/>
            <person name="Bruggmann R."/>
            <person name="Wittwer M."/>
        </authorList>
    </citation>
    <scope>NUCLEOTIDE SEQUENCE [LARGE SCALE GENOMIC DNA]</scope>
    <source>
        <strain evidence="1 2">ATCC 30894</strain>
    </source>
</reference>
<dbReference type="GeneID" id="68109749"/>
<name>A0A6A5BW85_NAEFO</name>
<keyword evidence="2" id="KW-1185">Reference proteome</keyword>
<dbReference type="VEuPathDB" id="AmoebaDB:NfTy_041020"/>
<dbReference type="Proteomes" id="UP000444721">
    <property type="component" value="Unassembled WGS sequence"/>
</dbReference>
<dbReference type="VEuPathDB" id="AmoebaDB:FDP41_002531"/>
<dbReference type="Gene3D" id="3.40.109.10">
    <property type="entry name" value="NADH Oxidase"/>
    <property type="match status" value="3"/>
</dbReference>
<dbReference type="OMA" id="RETWKYG"/>
<dbReference type="PANTHER" id="PTHR42741">
    <property type="entry name" value="NITROREDUCTASE FAMILY PROTEIN"/>
    <property type="match status" value="1"/>
</dbReference>
<dbReference type="VEuPathDB" id="AmoebaDB:NF0074910"/>
<dbReference type="AlphaFoldDB" id="A0A6A5BW85"/>
<dbReference type="RefSeq" id="XP_044563424.1">
    <property type="nucleotide sequence ID" value="XM_044705736.1"/>
</dbReference>
<dbReference type="PANTHER" id="PTHR42741:SF3">
    <property type="entry name" value="NITROREDUCTASE FAMILY PROTEIN"/>
    <property type="match status" value="1"/>
</dbReference>
<dbReference type="OrthoDB" id="1857329at2759"/>
<dbReference type="CDD" id="cd02142">
    <property type="entry name" value="McbC_SagB-like_oxidoreductase"/>
    <property type="match status" value="1"/>
</dbReference>